<keyword evidence="1" id="KW-0812">Transmembrane</keyword>
<gene>
    <name evidence="2" type="ORF">COW81_02555</name>
</gene>
<name>A0A2H0DXW9_9BACT</name>
<dbReference type="AlphaFoldDB" id="A0A2H0DXW9"/>
<proteinExistence type="predicted"/>
<reference evidence="2 3" key="1">
    <citation type="submission" date="2017-09" db="EMBL/GenBank/DDBJ databases">
        <title>Depth-based differentiation of microbial function through sediment-hosted aquifers and enrichment of novel symbionts in the deep terrestrial subsurface.</title>
        <authorList>
            <person name="Probst A.J."/>
            <person name="Ladd B."/>
            <person name="Jarett J.K."/>
            <person name="Geller-Mcgrath D.E."/>
            <person name="Sieber C.M."/>
            <person name="Emerson J.B."/>
            <person name="Anantharaman K."/>
            <person name="Thomas B.C."/>
            <person name="Malmstrom R."/>
            <person name="Stieglmeier M."/>
            <person name="Klingl A."/>
            <person name="Woyke T."/>
            <person name="Ryan C.M."/>
            <person name="Banfield J.F."/>
        </authorList>
    </citation>
    <scope>NUCLEOTIDE SEQUENCE [LARGE SCALE GENOMIC DNA]</scope>
    <source>
        <strain evidence="2">CG22_combo_CG10-13_8_21_14_all_36_13</strain>
    </source>
</reference>
<keyword evidence="1" id="KW-1133">Transmembrane helix</keyword>
<organism evidence="2 3">
    <name type="scientific">Candidatus Campbellbacteria bacterium CG22_combo_CG10-13_8_21_14_all_36_13</name>
    <dbReference type="NCBI Taxonomy" id="1974529"/>
    <lineage>
        <taxon>Bacteria</taxon>
        <taxon>Candidatus Campbelliibacteriota</taxon>
    </lineage>
</organism>
<evidence type="ECO:0000313" key="3">
    <source>
        <dbReference type="Proteomes" id="UP000231143"/>
    </source>
</evidence>
<feature type="transmembrane region" description="Helical" evidence="1">
    <location>
        <begin position="34"/>
        <end position="53"/>
    </location>
</feature>
<dbReference type="EMBL" id="PCTT01000033">
    <property type="protein sequence ID" value="PIP87007.1"/>
    <property type="molecule type" value="Genomic_DNA"/>
</dbReference>
<protein>
    <submittedName>
        <fullName evidence="2">Uncharacterized protein</fullName>
    </submittedName>
</protein>
<accession>A0A2H0DXW9</accession>
<sequence length="164" mass="19066">MENEGRNNTDELPENISTQNAIDSLVPEKKNVPIPLIPIVIITVIIFAVFFVISNRETNTDIPTEERQTNSFIEEKDGRIFDRQNHFSMEIAPGWKVINENSISWPFDVSNVSFILGKENTHCVFAAVEPSNEHLFQEELEEVSYAERTYFRDIVLTNLFWHFF</sequence>
<evidence type="ECO:0000313" key="2">
    <source>
        <dbReference type="EMBL" id="PIP87007.1"/>
    </source>
</evidence>
<evidence type="ECO:0000256" key="1">
    <source>
        <dbReference type="SAM" id="Phobius"/>
    </source>
</evidence>
<dbReference type="Proteomes" id="UP000231143">
    <property type="component" value="Unassembled WGS sequence"/>
</dbReference>
<keyword evidence="1" id="KW-0472">Membrane</keyword>
<comment type="caution">
    <text evidence="2">The sequence shown here is derived from an EMBL/GenBank/DDBJ whole genome shotgun (WGS) entry which is preliminary data.</text>
</comment>